<accession>A0ABV1E4U7</accession>
<evidence type="ECO:0000256" key="1">
    <source>
        <dbReference type="SAM" id="MobiDB-lite"/>
    </source>
</evidence>
<keyword evidence="4" id="KW-1185">Reference proteome</keyword>
<dbReference type="Pfam" id="PF12957">
    <property type="entry name" value="DUF3846"/>
    <property type="match status" value="1"/>
</dbReference>
<dbReference type="Proteomes" id="UP001464378">
    <property type="component" value="Unassembled WGS sequence"/>
</dbReference>
<protein>
    <submittedName>
        <fullName evidence="3">DUF3846 domain-containing protein</fullName>
    </submittedName>
</protein>
<reference evidence="3 4" key="1">
    <citation type="submission" date="2024-03" db="EMBL/GenBank/DDBJ databases">
        <title>Human intestinal bacterial collection.</title>
        <authorList>
            <person name="Pauvert C."/>
            <person name="Hitch T.C.A."/>
            <person name="Clavel T."/>
        </authorList>
    </citation>
    <scope>NUCLEOTIDE SEQUENCE [LARGE SCALE GENOMIC DNA]</scope>
    <source>
        <strain evidence="3 4">CLA-AP-H29</strain>
    </source>
</reference>
<evidence type="ECO:0000313" key="4">
    <source>
        <dbReference type="Proteomes" id="UP001464378"/>
    </source>
</evidence>
<comment type="caution">
    <text evidence="3">The sequence shown here is derived from an EMBL/GenBank/DDBJ whole genome shotgun (WGS) entry which is preliminary data.</text>
</comment>
<dbReference type="RefSeq" id="WP_349230888.1">
    <property type="nucleotide sequence ID" value="NZ_JBBMFK010000003.1"/>
</dbReference>
<feature type="domain" description="DUF3846" evidence="2">
    <location>
        <begin position="1"/>
        <end position="92"/>
    </location>
</feature>
<evidence type="ECO:0000259" key="2">
    <source>
        <dbReference type="Pfam" id="PF12957"/>
    </source>
</evidence>
<gene>
    <name evidence="3" type="ORF">WMO64_02455</name>
</gene>
<dbReference type="InterPro" id="IPR024559">
    <property type="entry name" value="DUF3846"/>
</dbReference>
<organism evidence="3 4">
    <name type="scientific">Pseudoflavonifractor intestinihominis</name>
    <dbReference type="NCBI Taxonomy" id="3133171"/>
    <lineage>
        <taxon>Bacteria</taxon>
        <taxon>Bacillati</taxon>
        <taxon>Bacillota</taxon>
        <taxon>Clostridia</taxon>
        <taxon>Eubacteriales</taxon>
        <taxon>Oscillospiraceae</taxon>
        <taxon>Pseudoflavonifractor</taxon>
    </lineage>
</organism>
<name>A0ABV1E4U7_9FIRM</name>
<proteinExistence type="predicted"/>
<evidence type="ECO:0000313" key="3">
    <source>
        <dbReference type="EMBL" id="MEQ2442326.1"/>
    </source>
</evidence>
<feature type="region of interest" description="Disordered" evidence="1">
    <location>
        <begin position="107"/>
        <end position="131"/>
    </location>
</feature>
<sequence length="131" mass="14282">MEPGYAPYEKEINGLREMQAVVGGSIQAIYPYQEPVAIVCNDEGILKHLPFNRSIEGGYGGVFGTFFVCGQGAESFCSLTPEQVKTYKQKFHQAEILLGAAGNEPITLKVEPRTKNKPSKGLSHPTPPGRE</sequence>
<dbReference type="EMBL" id="JBBMFK010000003">
    <property type="protein sequence ID" value="MEQ2442326.1"/>
    <property type="molecule type" value="Genomic_DNA"/>
</dbReference>